<accession>A0A6J6M1H8</accession>
<gene>
    <name evidence="2" type="ORF">UFOPK1495_01108</name>
    <name evidence="3" type="ORF">UFOPK1603_00874</name>
    <name evidence="4" type="ORF">UFOPK1711_01583</name>
    <name evidence="5" type="ORF">UFOPK2350_00166</name>
</gene>
<evidence type="ECO:0000313" key="3">
    <source>
        <dbReference type="EMBL" id="CAB4565785.1"/>
    </source>
</evidence>
<dbReference type="InterPro" id="IPR011050">
    <property type="entry name" value="Pectin_lyase_fold/virulence"/>
</dbReference>
<proteinExistence type="predicted"/>
<evidence type="ECO:0000313" key="4">
    <source>
        <dbReference type="EMBL" id="CAB4586947.1"/>
    </source>
</evidence>
<sequence length="398" mass="39466">MMRRFAVSILTSFLVAGALVFAISGPASAATITVTSGADSGPGTLRAAVAAAGAGDTILFSPTLTIVELTSAEIVITQSVSIVGPGADILTVRRSSAGGTPNFRLFKINAPSATVSMSGMTVTNGNQAAGGAVNITDASTVTITDLAFVSNEGGWAGALWLDNATLLIDRSTFAYNTTNGGVACGYCNGGAIITNTGNVTIANSTLTNNQAGDNGGAIKNTTNLTLINTTIADNSANGFGGGLASYAFQSQSLSMKNTLFSGNTSIVRSAQCDNDAAVPLLVNLNNFIADGSCNYVRLTASGSQTSPTGFLQGNPGIAALAANGGSTQTNALPSTSPAAGAGDPSTCSSAPISSVDQRGLIRPSACAIGAFEPVLNSPVATTSPTTASATPVIPAFTG</sequence>
<dbReference type="InterPro" id="IPR059226">
    <property type="entry name" value="Choice_anch_Q_dom"/>
</dbReference>
<evidence type="ECO:0000313" key="5">
    <source>
        <dbReference type="EMBL" id="CAB4667980.1"/>
    </source>
</evidence>
<evidence type="ECO:0000313" key="2">
    <source>
        <dbReference type="EMBL" id="CAB4554603.1"/>
    </source>
</evidence>
<dbReference type="Gene3D" id="2.160.20.10">
    <property type="entry name" value="Single-stranded right-handed beta-helix, Pectin lyase-like"/>
    <property type="match status" value="1"/>
</dbReference>
<protein>
    <submittedName>
        <fullName evidence="5">Unannotated protein</fullName>
    </submittedName>
</protein>
<organism evidence="5">
    <name type="scientific">freshwater metagenome</name>
    <dbReference type="NCBI Taxonomy" id="449393"/>
    <lineage>
        <taxon>unclassified sequences</taxon>
        <taxon>metagenomes</taxon>
        <taxon>ecological metagenomes</taxon>
    </lineage>
</organism>
<dbReference type="EMBL" id="CAEZXE010000008">
    <property type="protein sequence ID" value="CAB4667980.1"/>
    <property type="molecule type" value="Genomic_DNA"/>
</dbReference>
<dbReference type="NCBIfam" id="NF041518">
    <property type="entry name" value="choice_anch_Q"/>
    <property type="match status" value="1"/>
</dbReference>
<dbReference type="EMBL" id="CAEZSU010000113">
    <property type="protein sequence ID" value="CAB4554603.1"/>
    <property type="molecule type" value="Genomic_DNA"/>
</dbReference>
<dbReference type="EMBL" id="CAEZTG010000068">
    <property type="protein sequence ID" value="CAB4565785.1"/>
    <property type="molecule type" value="Genomic_DNA"/>
</dbReference>
<reference evidence="5" key="1">
    <citation type="submission" date="2020-05" db="EMBL/GenBank/DDBJ databases">
        <authorList>
            <person name="Chiriac C."/>
            <person name="Salcher M."/>
            <person name="Ghai R."/>
            <person name="Kavagutti S V."/>
        </authorList>
    </citation>
    <scope>NUCLEOTIDE SEQUENCE</scope>
</reference>
<dbReference type="InterPro" id="IPR012334">
    <property type="entry name" value="Pectin_lyas_fold"/>
</dbReference>
<feature type="region of interest" description="Disordered" evidence="1">
    <location>
        <begin position="326"/>
        <end position="352"/>
    </location>
</feature>
<dbReference type="PANTHER" id="PTHR11319">
    <property type="entry name" value="G PROTEIN-COUPLED RECEPTOR-RELATED"/>
    <property type="match status" value="1"/>
</dbReference>
<dbReference type="AlphaFoldDB" id="A0A6J6M1H8"/>
<dbReference type="SUPFAM" id="SSF51126">
    <property type="entry name" value="Pectin lyase-like"/>
    <property type="match status" value="1"/>
</dbReference>
<dbReference type="PANTHER" id="PTHR11319:SF35">
    <property type="entry name" value="OUTER MEMBRANE PROTEIN PMPC-RELATED"/>
    <property type="match status" value="1"/>
</dbReference>
<feature type="compositionally biased region" description="Polar residues" evidence="1">
    <location>
        <begin position="326"/>
        <end position="337"/>
    </location>
</feature>
<dbReference type="EMBL" id="CAEZTR010000126">
    <property type="protein sequence ID" value="CAB4586947.1"/>
    <property type="molecule type" value="Genomic_DNA"/>
</dbReference>
<evidence type="ECO:0000256" key="1">
    <source>
        <dbReference type="SAM" id="MobiDB-lite"/>
    </source>
</evidence>
<name>A0A6J6M1H8_9ZZZZ</name>